<dbReference type="Pfam" id="PF16074">
    <property type="entry name" value="PilW"/>
    <property type="match status" value="1"/>
</dbReference>
<proteinExistence type="predicted"/>
<dbReference type="InterPro" id="IPR045584">
    <property type="entry name" value="Pilin-like"/>
</dbReference>
<keyword evidence="1" id="KW-1133">Transmembrane helix</keyword>
<organism evidence="2 3">
    <name type="scientific">Saezia sanguinis</name>
    <dbReference type="NCBI Taxonomy" id="1965230"/>
    <lineage>
        <taxon>Bacteria</taxon>
        <taxon>Pseudomonadati</taxon>
        <taxon>Pseudomonadota</taxon>
        <taxon>Betaproteobacteria</taxon>
        <taxon>Burkholderiales</taxon>
        <taxon>Saeziaceae</taxon>
        <taxon>Saezia</taxon>
    </lineage>
</organism>
<sequence>MRYIQLKPSAFSVATLRKQKGMTIIEIMVAMVIMLVVLAAILLNVSSSTKSGRLQQSLSQMMEDGQIALNTIARGVRNAGYEEFTEVPDPLKDRPRLRNSVTLLDSPYLLGCQGANVSTTASPSVADWGASCTGAGNSDSIALRYQGGQLQQIPIGSVSATDLDPRDCSGEKVTGSANELTRADGSTITIVDNRFYISGNTLMCWGNGKNAPTELVSNIEQMRLWYGVAERVKDSGGFVTTAKVTSGYMTASQVVNSFPNETVSGTEGYDRWNRVTSVRVCVLVRSREPVSSAPSFTFTDCDGVAQPDPGDGFLRRAMFTTVEIPNVGAGF</sequence>
<dbReference type="Proteomes" id="UP000286947">
    <property type="component" value="Unassembled WGS sequence"/>
</dbReference>
<keyword evidence="1" id="KW-0812">Transmembrane</keyword>
<keyword evidence="3" id="KW-1185">Reference proteome</keyword>
<keyword evidence="1" id="KW-0472">Membrane</keyword>
<name>A0A433SB23_9BURK</name>
<gene>
    <name evidence="2" type="ORF">CUZ56_02530</name>
</gene>
<dbReference type="AlphaFoldDB" id="A0A433SB23"/>
<dbReference type="Pfam" id="PF07963">
    <property type="entry name" value="N_methyl"/>
    <property type="match status" value="1"/>
</dbReference>
<evidence type="ECO:0000313" key="2">
    <source>
        <dbReference type="EMBL" id="RUS65930.1"/>
    </source>
</evidence>
<evidence type="ECO:0008006" key="4">
    <source>
        <dbReference type="Google" id="ProtNLM"/>
    </source>
</evidence>
<comment type="caution">
    <text evidence="2">The sequence shown here is derived from an EMBL/GenBank/DDBJ whole genome shotgun (WGS) entry which is preliminary data.</text>
</comment>
<evidence type="ECO:0000313" key="3">
    <source>
        <dbReference type="Proteomes" id="UP000286947"/>
    </source>
</evidence>
<reference evidence="2 3" key="1">
    <citation type="submission" date="2018-01" db="EMBL/GenBank/DDBJ databases">
        <title>Saezia sanguinis gen. nov., sp. nov., in the order Burkholderiales isolated from human blood.</title>
        <authorList>
            <person name="Medina-Pascual M.J."/>
            <person name="Valdezate S."/>
            <person name="Monzon S."/>
            <person name="Cuesta I."/>
            <person name="Carrasco G."/>
            <person name="Villalon P."/>
            <person name="Saez-Nieto J.A."/>
        </authorList>
    </citation>
    <scope>NUCLEOTIDE SEQUENCE [LARGE SCALE GENOMIC DNA]</scope>
    <source>
        <strain evidence="2 3">CNM695-12</strain>
    </source>
</reference>
<protein>
    <recommendedName>
        <fullName evidence="4">Type IV pilus assembly protein PilW</fullName>
    </recommendedName>
</protein>
<dbReference type="GO" id="GO:0043683">
    <property type="term" value="P:type IV pilus assembly"/>
    <property type="evidence" value="ECO:0007669"/>
    <property type="project" value="InterPro"/>
</dbReference>
<dbReference type="RefSeq" id="WP_162615346.1">
    <property type="nucleotide sequence ID" value="NZ_PQSP01000008.1"/>
</dbReference>
<dbReference type="NCBIfam" id="TIGR02532">
    <property type="entry name" value="IV_pilin_GFxxxE"/>
    <property type="match status" value="1"/>
</dbReference>
<evidence type="ECO:0000256" key="1">
    <source>
        <dbReference type="SAM" id="Phobius"/>
    </source>
</evidence>
<feature type="transmembrane region" description="Helical" evidence="1">
    <location>
        <begin position="21"/>
        <end position="43"/>
    </location>
</feature>
<dbReference type="InterPro" id="IPR012902">
    <property type="entry name" value="N_methyl_site"/>
</dbReference>
<dbReference type="EMBL" id="PQSP01000008">
    <property type="protein sequence ID" value="RUS65930.1"/>
    <property type="molecule type" value="Genomic_DNA"/>
</dbReference>
<dbReference type="SUPFAM" id="SSF54523">
    <property type="entry name" value="Pili subunits"/>
    <property type="match status" value="1"/>
</dbReference>
<accession>A0A433SB23</accession>
<dbReference type="InterPro" id="IPR032092">
    <property type="entry name" value="PilW"/>
</dbReference>